<feature type="region of interest" description="Disordered" evidence="1">
    <location>
        <begin position="67"/>
        <end position="94"/>
    </location>
</feature>
<feature type="compositionally biased region" description="Low complexity" evidence="1">
    <location>
        <begin position="74"/>
        <end position="90"/>
    </location>
</feature>
<sequence>MTDPIPARDLRVSDDERRHVIALLERATGRGVIDLDEFTSRVDTALAARTRGELNAVLVDLPGLVHPDRPTGPPATRAAAPQRRAARAPVPGGGELLSAQLGSVNRRGRWEVPGHLRIQVAMGTVELDFTETDVPATVEIDFDVTAGSVELRLPEHARVDRDGISATLASIEEKLRGGDGSGPLFVLRGSVRAGSVEVKGPRRRWLRKR</sequence>
<gene>
    <name evidence="3" type="ORF">KDL28_26950</name>
</gene>
<evidence type="ECO:0000313" key="4">
    <source>
        <dbReference type="Proteomes" id="UP001165283"/>
    </source>
</evidence>
<proteinExistence type="predicted"/>
<dbReference type="InterPro" id="IPR012551">
    <property type="entry name" value="DUF1707_SHOCT-like"/>
</dbReference>
<dbReference type="EMBL" id="JAGSOV010000057">
    <property type="protein sequence ID" value="MCO1658711.1"/>
    <property type="molecule type" value="Genomic_DNA"/>
</dbReference>
<evidence type="ECO:0000256" key="1">
    <source>
        <dbReference type="SAM" id="MobiDB-lite"/>
    </source>
</evidence>
<dbReference type="Proteomes" id="UP001165283">
    <property type="component" value="Unassembled WGS sequence"/>
</dbReference>
<protein>
    <submittedName>
        <fullName evidence="3">DUF1707 domain-containing protein</fullName>
    </submittedName>
</protein>
<dbReference type="PANTHER" id="PTHR40763:SF5">
    <property type="entry name" value="MEMBRANE PROTEIN"/>
    <property type="match status" value="1"/>
</dbReference>
<name>A0ABT1A6Q8_9PSEU</name>
<feature type="domain" description="DUF1707" evidence="2">
    <location>
        <begin position="10"/>
        <end position="62"/>
    </location>
</feature>
<evidence type="ECO:0000259" key="2">
    <source>
        <dbReference type="Pfam" id="PF08044"/>
    </source>
</evidence>
<comment type="caution">
    <text evidence="3">The sequence shown here is derived from an EMBL/GenBank/DDBJ whole genome shotgun (WGS) entry which is preliminary data.</text>
</comment>
<dbReference type="PANTHER" id="PTHR40763">
    <property type="entry name" value="MEMBRANE PROTEIN-RELATED"/>
    <property type="match status" value="1"/>
</dbReference>
<evidence type="ECO:0000313" key="3">
    <source>
        <dbReference type="EMBL" id="MCO1658711.1"/>
    </source>
</evidence>
<organism evidence="3 4">
    <name type="scientific">Pseudonocardia humida</name>
    <dbReference type="NCBI Taxonomy" id="2800819"/>
    <lineage>
        <taxon>Bacteria</taxon>
        <taxon>Bacillati</taxon>
        <taxon>Actinomycetota</taxon>
        <taxon>Actinomycetes</taxon>
        <taxon>Pseudonocardiales</taxon>
        <taxon>Pseudonocardiaceae</taxon>
        <taxon>Pseudonocardia</taxon>
    </lineage>
</organism>
<reference evidence="3" key="1">
    <citation type="submission" date="2021-04" db="EMBL/GenBank/DDBJ databases">
        <title>Pseudonocardia sp. nov., isolated from sandy soil of mangrove forest.</title>
        <authorList>
            <person name="Zan Z."/>
            <person name="Huang R."/>
            <person name="Liu W."/>
        </authorList>
    </citation>
    <scope>NUCLEOTIDE SEQUENCE</scope>
    <source>
        <strain evidence="3">S2-4</strain>
    </source>
</reference>
<accession>A0ABT1A6Q8</accession>
<keyword evidence="4" id="KW-1185">Reference proteome</keyword>
<dbReference type="RefSeq" id="WP_252442975.1">
    <property type="nucleotide sequence ID" value="NZ_JAGSOV010000057.1"/>
</dbReference>
<dbReference type="Pfam" id="PF08044">
    <property type="entry name" value="DUF1707"/>
    <property type="match status" value="1"/>
</dbReference>